<evidence type="ECO:0000313" key="1">
    <source>
        <dbReference type="EMBL" id="GAH45780.1"/>
    </source>
</evidence>
<sequence length="145" mass="16417">GLNSPLGRGADTLALDYGAADLTIKVRILSRNRLVLTVENDLRERRDKCFLNLQLPLEGIKRVTLGAKKAVTLKRRRKLRHHKSAGLLDAGCWRIEAPPDSVFVWPHHPYVPYPRRVRSAESVGFLRIPLAPVRNSAEVRITVKR</sequence>
<accession>X1GLP7</accession>
<dbReference type="AlphaFoldDB" id="X1GLP7"/>
<protein>
    <submittedName>
        <fullName evidence="1">Uncharacterized protein</fullName>
    </submittedName>
</protein>
<comment type="caution">
    <text evidence="1">The sequence shown here is derived from an EMBL/GenBank/DDBJ whole genome shotgun (WGS) entry which is preliminary data.</text>
</comment>
<gene>
    <name evidence="1" type="ORF">S03H2_12126</name>
</gene>
<name>X1GLP7_9ZZZZ</name>
<reference evidence="1" key="1">
    <citation type="journal article" date="2014" name="Front. Microbiol.">
        <title>High frequency of phylogenetically diverse reductive dehalogenase-homologous genes in deep subseafloor sedimentary metagenomes.</title>
        <authorList>
            <person name="Kawai M."/>
            <person name="Futagami T."/>
            <person name="Toyoda A."/>
            <person name="Takaki Y."/>
            <person name="Nishi S."/>
            <person name="Hori S."/>
            <person name="Arai W."/>
            <person name="Tsubouchi T."/>
            <person name="Morono Y."/>
            <person name="Uchiyama I."/>
            <person name="Ito T."/>
            <person name="Fujiyama A."/>
            <person name="Inagaki F."/>
            <person name="Takami H."/>
        </authorList>
    </citation>
    <scope>NUCLEOTIDE SEQUENCE</scope>
    <source>
        <strain evidence="1">Expedition CK06-06</strain>
    </source>
</reference>
<proteinExistence type="predicted"/>
<feature type="non-terminal residue" evidence="1">
    <location>
        <position position="1"/>
    </location>
</feature>
<dbReference type="EMBL" id="BARU01006179">
    <property type="protein sequence ID" value="GAH45780.1"/>
    <property type="molecule type" value="Genomic_DNA"/>
</dbReference>
<organism evidence="1">
    <name type="scientific">marine sediment metagenome</name>
    <dbReference type="NCBI Taxonomy" id="412755"/>
    <lineage>
        <taxon>unclassified sequences</taxon>
        <taxon>metagenomes</taxon>
        <taxon>ecological metagenomes</taxon>
    </lineage>
</organism>